<evidence type="ECO:0000256" key="1">
    <source>
        <dbReference type="SAM" id="MobiDB-lite"/>
    </source>
</evidence>
<dbReference type="InterPro" id="IPR009494">
    <property type="entry name" value="DUF1108"/>
</dbReference>
<sequence>MNYKTKKITRSAKRSTKNTRRTKRMYYKAGDVCRKIFNVDGFDFQLRVKKRAYSVEIVVLDHEGNSIDGLLVSDENDLYTALDILKQSIYEWIENNTDEQDRLINLVMKW</sequence>
<dbReference type="Pfam" id="PF06531">
    <property type="entry name" value="DUF1108"/>
    <property type="match status" value="1"/>
</dbReference>
<feature type="region of interest" description="Disordered" evidence="1">
    <location>
        <begin position="1"/>
        <end position="20"/>
    </location>
</feature>
<evidence type="ECO:0000313" key="2">
    <source>
        <dbReference type="EMBL" id="QAU03499.1"/>
    </source>
</evidence>
<protein>
    <submittedName>
        <fullName evidence="2">DUF1108 family protein</fullName>
    </submittedName>
</protein>
<organism evidence="2 3">
    <name type="scientific">Staphylococcus phage Henu2</name>
    <dbReference type="NCBI Taxonomy" id="2492948"/>
    <lineage>
        <taxon>Viruses</taxon>
        <taxon>Duplodnaviria</taxon>
        <taxon>Heunggongvirae</taxon>
        <taxon>Uroviricota</taxon>
        <taxon>Caudoviricetes</taxon>
        <taxon>Azeredovirinae</taxon>
        <taxon>Phietavirus</taxon>
        <taxon>Phietavirus Henu2</taxon>
    </lineage>
</organism>
<dbReference type="EMBL" id="MK211557">
    <property type="protein sequence ID" value="QAU03499.1"/>
    <property type="molecule type" value="Genomic_DNA"/>
</dbReference>
<proteinExistence type="predicted"/>
<dbReference type="Proteomes" id="UP000290296">
    <property type="component" value="Genome"/>
</dbReference>
<gene>
    <name evidence="2" type="ORF">Henu2_gp27</name>
</gene>
<keyword evidence="3" id="KW-1185">Reference proteome</keyword>
<accession>A0A410T4G3</accession>
<evidence type="ECO:0000313" key="3">
    <source>
        <dbReference type="Proteomes" id="UP000290296"/>
    </source>
</evidence>
<name>A0A410T4G3_9CAUD</name>
<reference evidence="2 3" key="1">
    <citation type="submission" date="2018-11" db="EMBL/GenBank/DDBJ databases">
        <authorList>
            <person name="Liu Z."/>
            <person name="Teng T."/>
        </authorList>
    </citation>
    <scope>NUCLEOTIDE SEQUENCE [LARGE SCALE GENOMIC DNA]</scope>
</reference>